<dbReference type="Gene3D" id="3.40.50.300">
    <property type="entry name" value="P-loop containing nucleotide triphosphate hydrolases"/>
    <property type="match status" value="3"/>
</dbReference>
<feature type="domain" description="AAA+ ATPase" evidence="7">
    <location>
        <begin position="221"/>
        <end position="365"/>
    </location>
</feature>
<evidence type="ECO:0000256" key="6">
    <source>
        <dbReference type="ARBA" id="ARBA00025613"/>
    </source>
</evidence>
<dbReference type="InterPro" id="IPR001270">
    <property type="entry name" value="ClpA/B"/>
</dbReference>
<dbReference type="Pfam" id="PF17871">
    <property type="entry name" value="AAA_lid_9"/>
    <property type="match status" value="1"/>
</dbReference>
<dbReference type="SMART" id="SM00382">
    <property type="entry name" value="AAA"/>
    <property type="match status" value="2"/>
</dbReference>
<dbReference type="PANTHER" id="PTHR11638">
    <property type="entry name" value="ATP-DEPENDENT CLP PROTEASE"/>
    <property type="match status" value="1"/>
</dbReference>
<sequence>MLLVELKPLVGRLNGYSKQALEDGVGLCVSRGHYEITVEHLLVKLFDDIQSDIPLLLRQYGVDAALVKRALDKSIEDMRTGNAGRPAFSPLLLELLQDAWLIASVNLFEGRIRSGAILLAFLARATYYATGDYATPLRALNRETMLGAFGQVCGASIEESAAGSGEAGSAGEGAAPSGDGSAIARFCEDFTAKARAGKIDPVFGRDMEIRQMVDILARRRKNNPICVGDPGVGKTAVVEGLALRIVTGDVPESLKDVTILGLDMGMLQAGASVKGEFENRLKGVITEIKSSPKPIILFIDEAHTLIGAGGQAGTSDAANLLKPALARGELRTIAATTWAEYKKYFEKDAALARRFQLVKLDEPDLATAVLILRGLKEKYEDVHRVVMRDDAIVAAAELSSRYITGRQLPDKAVDLLDTACARVKVLQSAKPDVLEDKERLIQALQREKGGLERDHDNLQPVDLARLGEIDGLLVKAEEEAAALREVWQGQKSAADALLAARAARKKAREDGAAEEELAKLVADIETASDAFKAAQGKEPLVRVDVDPDVVAKVISDWTGIPVGKMLRDQAETVMNMEKTLAARVRGQDHAMHQIGEILKTAQSGLRDPEQPLGVFLLAGPSGVGKTETALSVADILFGDEKSTVIINMSEFQEKHNVSRLIGSPPGYVGYGEGGVLTEAVRQRPYSVVLLDEVEKAHLDVLNLFYQVFDKGMLSDGEGKEIDFSNTVIFLTSNLATDVITEMTAGDEKPDHETLLAAVRPILSAHFKPALLARMTVIPYFTLARDALAGIVRLKMNKIVSRLARNNKMKFTYSDAVVDQIAARCTEVETGARNIDFILRGTVMPLMSQEILSRMSGEVQPTAVTLEVAEGGGFKVEFPA</sequence>
<dbReference type="EMBL" id="NJGU01000015">
    <property type="protein sequence ID" value="OWY26788.1"/>
    <property type="molecule type" value="Genomic_DNA"/>
</dbReference>
<keyword evidence="4" id="KW-0067">ATP-binding</keyword>
<accession>A0A246WKH8</accession>
<dbReference type="Proteomes" id="UP000197596">
    <property type="component" value="Unassembled WGS sequence"/>
</dbReference>
<dbReference type="InterPro" id="IPR004176">
    <property type="entry name" value="Clp_R_N"/>
</dbReference>
<dbReference type="InterPro" id="IPR003959">
    <property type="entry name" value="ATPase_AAA_core"/>
</dbReference>
<protein>
    <submittedName>
        <fullName evidence="9">ClpV1 family T6SS ATPase</fullName>
    </submittedName>
</protein>
<proteinExistence type="inferred from homology"/>
<comment type="caution">
    <text evidence="9">The sequence shown here is derived from an EMBL/GenBank/DDBJ whole genome shotgun (WGS) entry which is preliminary data.</text>
</comment>
<comment type="function">
    <text evidence="6">Part of a stress-induced multi-chaperone system, it is involved in the recovery of the cell from heat-induced damage, in cooperation with DnaK, DnaJ and GrpE. Acts before DnaK, in the processing of protein aggregates. Protein binding stimulates the ATPase activity; ATP hydrolysis unfolds the denatured protein aggregates, which probably helps expose new hydrophobic binding sites on the surface of ClpB-bound aggregates, contributing to the solubilization and refolding of denatured protein aggregates by DnaK.</text>
</comment>
<dbReference type="PROSITE" id="PS00870">
    <property type="entry name" value="CLPAB_1"/>
    <property type="match status" value="1"/>
</dbReference>
<dbReference type="InterPro" id="IPR003593">
    <property type="entry name" value="AAA+_ATPase"/>
</dbReference>
<name>A0A246WKH8_9BURK</name>
<keyword evidence="5" id="KW-0143">Chaperone</keyword>
<dbReference type="Gene3D" id="1.10.1780.10">
    <property type="entry name" value="Clp, N-terminal domain"/>
    <property type="match status" value="1"/>
</dbReference>
<dbReference type="CDD" id="cd19499">
    <property type="entry name" value="RecA-like_ClpB_Hsp104-like"/>
    <property type="match status" value="1"/>
</dbReference>
<keyword evidence="3" id="KW-0547">Nucleotide-binding</keyword>
<dbReference type="FunFam" id="3.40.50.300:FF:000025">
    <property type="entry name" value="ATP-dependent Clp protease subunit"/>
    <property type="match status" value="1"/>
</dbReference>
<keyword evidence="2" id="KW-0677">Repeat</keyword>
<dbReference type="InterPro" id="IPR018368">
    <property type="entry name" value="ClpA/B_CS1"/>
</dbReference>
<dbReference type="InterPro" id="IPR027417">
    <property type="entry name" value="P-loop_NTPase"/>
</dbReference>
<dbReference type="SUPFAM" id="SSF81923">
    <property type="entry name" value="Double Clp-N motif"/>
    <property type="match status" value="1"/>
</dbReference>
<dbReference type="GO" id="GO:0005737">
    <property type="term" value="C:cytoplasm"/>
    <property type="evidence" value="ECO:0007669"/>
    <property type="project" value="TreeGrafter"/>
</dbReference>
<evidence type="ECO:0000313" key="10">
    <source>
        <dbReference type="Proteomes" id="UP000197596"/>
    </source>
</evidence>
<reference evidence="9 10" key="1">
    <citation type="submission" date="2017-06" db="EMBL/GenBank/DDBJ databases">
        <title>Herbaspirillum phytohormonus sp. nov., isolated from the root nodule of Robinia pseudoacacia in lead-zinc mine.</title>
        <authorList>
            <person name="Fan M."/>
            <person name="Lin Y."/>
        </authorList>
    </citation>
    <scope>NUCLEOTIDE SEQUENCE [LARGE SCALE GENOMIC DNA]</scope>
    <source>
        <strain evidence="9 10">HZ10</strain>
    </source>
</reference>
<evidence type="ECO:0000256" key="1">
    <source>
        <dbReference type="ARBA" id="ARBA00008675"/>
    </source>
</evidence>
<dbReference type="InterPro" id="IPR019489">
    <property type="entry name" value="Clp_ATPase_C"/>
</dbReference>
<evidence type="ECO:0000259" key="7">
    <source>
        <dbReference type="SMART" id="SM00382"/>
    </source>
</evidence>
<organism evidence="9 10">
    <name type="scientific">Herbaspirillum robiniae</name>
    <dbReference type="NCBI Taxonomy" id="2014887"/>
    <lineage>
        <taxon>Bacteria</taxon>
        <taxon>Pseudomonadati</taxon>
        <taxon>Pseudomonadota</taxon>
        <taxon>Betaproteobacteria</taxon>
        <taxon>Burkholderiales</taxon>
        <taxon>Oxalobacteraceae</taxon>
        <taxon>Herbaspirillum</taxon>
    </lineage>
</organism>
<dbReference type="RefSeq" id="WP_088752538.1">
    <property type="nucleotide sequence ID" value="NZ_NJGU01000015.1"/>
</dbReference>
<dbReference type="InterPro" id="IPR017729">
    <property type="entry name" value="ATPase_T6SS_ClpV1"/>
</dbReference>
<dbReference type="PRINTS" id="PR00300">
    <property type="entry name" value="CLPPROTEASEA"/>
</dbReference>
<dbReference type="InterPro" id="IPR036628">
    <property type="entry name" value="Clp_N_dom_sf"/>
</dbReference>
<evidence type="ECO:0000256" key="3">
    <source>
        <dbReference type="ARBA" id="ARBA00022741"/>
    </source>
</evidence>
<gene>
    <name evidence="9" type="primary">clpV</name>
    <name evidence="9" type="ORF">CEJ42_21865</name>
</gene>
<dbReference type="GO" id="GO:0005524">
    <property type="term" value="F:ATP binding"/>
    <property type="evidence" value="ECO:0007669"/>
    <property type="project" value="UniProtKB-KW"/>
</dbReference>
<dbReference type="FunFam" id="3.40.50.300:FF:000010">
    <property type="entry name" value="Chaperone clpB 1, putative"/>
    <property type="match status" value="1"/>
</dbReference>
<dbReference type="SMART" id="SM01086">
    <property type="entry name" value="ClpB_D2-small"/>
    <property type="match status" value="1"/>
</dbReference>
<dbReference type="AlphaFoldDB" id="A0A246WKH8"/>
<dbReference type="SUPFAM" id="SSF52540">
    <property type="entry name" value="P-loop containing nucleoside triphosphate hydrolases"/>
    <property type="match status" value="2"/>
</dbReference>
<dbReference type="Pfam" id="PF02861">
    <property type="entry name" value="Clp_N"/>
    <property type="match status" value="1"/>
</dbReference>
<dbReference type="InterPro" id="IPR041546">
    <property type="entry name" value="ClpA/ClpB_AAA_lid"/>
</dbReference>
<comment type="similarity">
    <text evidence="1">Belongs to the ClpA/ClpB family.</text>
</comment>
<dbReference type="PANTHER" id="PTHR11638:SF181">
    <property type="entry name" value="ATPASE SUBUNIT OF ATP-DEPENDENT PROTEASE"/>
    <property type="match status" value="1"/>
</dbReference>
<dbReference type="Gene3D" id="1.10.8.60">
    <property type="match status" value="1"/>
</dbReference>
<dbReference type="CDD" id="cd00009">
    <property type="entry name" value="AAA"/>
    <property type="match status" value="1"/>
</dbReference>
<evidence type="ECO:0000256" key="5">
    <source>
        <dbReference type="ARBA" id="ARBA00023186"/>
    </source>
</evidence>
<feature type="domain" description="AAA+ ATPase" evidence="7">
    <location>
        <begin position="611"/>
        <end position="759"/>
    </location>
</feature>
<dbReference type="Pfam" id="PF10431">
    <property type="entry name" value="ClpB_D2-small"/>
    <property type="match status" value="1"/>
</dbReference>
<dbReference type="GO" id="GO:0034605">
    <property type="term" value="P:cellular response to heat"/>
    <property type="evidence" value="ECO:0007669"/>
    <property type="project" value="TreeGrafter"/>
</dbReference>
<dbReference type="Pfam" id="PF00004">
    <property type="entry name" value="AAA"/>
    <property type="match status" value="1"/>
</dbReference>
<evidence type="ECO:0000259" key="8">
    <source>
        <dbReference type="SMART" id="SM01086"/>
    </source>
</evidence>
<evidence type="ECO:0000256" key="4">
    <source>
        <dbReference type="ARBA" id="ARBA00022840"/>
    </source>
</evidence>
<evidence type="ECO:0000313" key="9">
    <source>
        <dbReference type="EMBL" id="OWY26788.1"/>
    </source>
</evidence>
<dbReference type="NCBIfam" id="TIGR03345">
    <property type="entry name" value="VI_ClpV1"/>
    <property type="match status" value="1"/>
</dbReference>
<dbReference type="Pfam" id="PF07724">
    <property type="entry name" value="AAA_2"/>
    <property type="match status" value="1"/>
</dbReference>
<feature type="domain" description="Clp ATPase C-terminal" evidence="8">
    <location>
        <begin position="782"/>
        <end position="875"/>
    </location>
</feature>
<dbReference type="GO" id="GO:0016887">
    <property type="term" value="F:ATP hydrolysis activity"/>
    <property type="evidence" value="ECO:0007669"/>
    <property type="project" value="InterPro"/>
</dbReference>
<dbReference type="InterPro" id="IPR050130">
    <property type="entry name" value="ClpA_ClpB"/>
</dbReference>
<evidence type="ECO:0000256" key="2">
    <source>
        <dbReference type="ARBA" id="ARBA00022737"/>
    </source>
</evidence>